<dbReference type="EMBL" id="LBNE01000002">
    <property type="protein sequence ID" value="KKO72406.1"/>
    <property type="molecule type" value="Genomic_DNA"/>
</dbReference>
<evidence type="ECO:0000313" key="5">
    <source>
        <dbReference type="Proteomes" id="UP000078084"/>
    </source>
</evidence>
<reference evidence="4 6" key="2">
    <citation type="submission" date="2019-02" db="EMBL/GenBank/DDBJ databases">
        <title>Genomic Encyclopedia of Type Strains, Phase IV (KMG-IV): sequencing the most valuable type-strain genomes for metagenomic binning, comparative biology and taxonomic classification.</title>
        <authorList>
            <person name="Goeker M."/>
        </authorList>
    </citation>
    <scope>NUCLEOTIDE SEQUENCE [LARGE SCALE GENOMIC DNA]</scope>
    <source>
        <strain evidence="4 6">DSM 16618</strain>
    </source>
</reference>
<evidence type="ECO:0000313" key="3">
    <source>
        <dbReference type="EMBL" id="KKO72406.1"/>
    </source>
</evidence>
<dbReference type="OrthoDB" id="8795346at2"/>
<accession>A0A171KU39</accession>
<dbReference type="Pfam" id="PF03610">
    <property type="entry name" value="EIIA-man"/>
    <property type="match status" value="1"/>
</dbReference>
<dbReference type="InterPro" id="IPR036662">
    <property type="entry name" value="PTS_EIIA_man-typ_sf"/>
</dbReference>
<dbReference type="EMBL" id="SGWZ01000002">
    <property type="protein sequence ID" value="RZS70245.1"/>
    <property type="molecule type" value="Genomic_DNA"/>
</dbReference>
<organism evidence="3 5">
    <name type="scientific">Kerstersia gyiorum</name>
    <dbReference type="NCBI Taxonomy" id="206506"/>
    <lineage>
        <taxon>Bacteria</taxon>
        <taxon>Pseudomonadati</taxon>
        <taxon>Pseudomonadota</taxon>
        <taxon>Betaproteobacteria</taxon>
        <taxon>Burkholderiales</taxon>
        <taxon>Alcaligenaceae</taxon>
        <taxon>Kerstersia</taxon>
    </lineage>
</organism>
<reference evidence="3 5" key="1">
    <citation type="submission" date="2015-04" db="EMBL/GenBank/DDBJ databases">
        <title>Genome sequence of Kerstersia gyiorum CG1.</title>
        <authorList>
            <person name="Greninger A.L."/>
            <person name="Kozyreva V."/>
            <person name="Chaturvedi V."/>
        </authorList>
    </citation>
    <scope>NUCLEOTIDE SEQUENCE [LARGE SCALE GENOMIC DNA]</scope>
    <source>
        <strain evidence="3 5">CG1</strain>
    </source>
</reference>
<sequence length="131" mass="13283">MVGVVLVAHAPLATALAACARHVLGDVALACVDVEADASPEALFEDILGCIAAEDRGDGVLVLADLVGATPFNVALRAAQAAVEAGRRCEILAGANVPMLLRVLNYRTRPLSDLAECGAAGATHGVAVFKP</sequence>
<dbReference type="InterPro" id="IPR051471">
    <property type="entry name" value="Bacterial_PTS_sugar_comp"/>
</dbReference>
<dbReference type="Proteomes" id="UP000078084">
    <property type="component" value="Unassembled WGS sequence"/>
</dbReference>
<dbReference type="InterPro" id="IPR004701">
    <property type="entry name" value="PTS_EIIA_man-typ"/>
</dbReference>
<dbReference type="GO" id="GO:0016020">
    <property type="term" value="C:membrane"/>
    <property type="evidence" value="ECO:0007669"/>
    <property type="project" value="InterPro"/>
</dbReference>
<evidence type="ECO:0000259" key="2">
    <source>
        <dbReference type="PROSITE" id="PS51096"/>
    </source>
</evidence>
<dbReference type="GO" id="GO:0009401">
    <property type="term" value="P:phosphoenolpyruvate-dependent sugar phosphotransferase system"/>
    <property type="evidence" value="ECO:0007669"/>
    <property type="project" value="InterPro"/>
</dbReference>
<dbReference type="PROSITE" id="PS51096">
    <property type="entry name" value="PTS_EIIA_TYPE_4"/>
    <property type="match status" value="1"/>
</dbReference>
<feature type="domain" description="PTS EIIA type-4" evidence="2">
    <location>
        <begin position="1"/>
        <end position="126"/>
    </location>
</feature>
<gene>
    <name evidence="3" type="ORF">AAV32_04860</name>
    <name evidence="4" type="ORF">EV679_1646</name>
</gene>
<keyword evidence="5" id="KW-1185">Reference proteome</keyword>
<name>A0A171KU39_9BURK</name>
<dbReference type="RefSeq" id="WP_068368283.1">
    <property type="nucleotide sequence ID" value="NZ_CBCSEB010000001.1"/>
</dbReference>
<dbReference type="PANTHER" id="PTHR33799:SF1">
    <property type="entry name" value="PTS SYSTEM MANNOSE-SPECIFIC EIIAB COMPONENT-RELATED"/>
    <property type="match status" value="1"/>
</dbReference>
<comment type="caution">
    <text evidence="3">The sequence shown here is derived from an EMBL/GenBank/DDBJ whole genome shotgun (WGS) entry which is preliminary data.</text>
</comment>
<keyword evidence="1" id="KW-0808">Transferase</keyword>
<protein>
    <submittedName>
        <fullName evidence="4">PTS system ascorbate-specific IIA component</fullName>
    </submittedName>
</protein>
<dbReference type="Proteomes" id="UP000292039">
    <property type="component" value="Unassembled WGS sequence"/>
</dbReference>
<evidence type="ECO:0000256" key="1">
    <source>
        <dbReference type="ARBA" id="ARBA00022679"/>
    </source>
</evidence>
<dbReference type="PANTHER" id="PTHR33799">
    <property type="entry name" value="PTS PERMEASE-RELATED-RELATED"/>
    <property type="match status" value="1"/>
</dbReference>
<dbReference type="SUPFAM" id="SSF53062">
    <property type="entry name" value="PTS system fructose IIA component-like"/>
    <property type="match status" value="1"/>
</dbReference>
<evidence type="ECO:0000313" key="6">
    <source>
        <dbReference type="Proteomes" id="UP000292039"/>
    </source>
</evidence>
<dbReference type="STRING" id="206506.AAV32_04860"/>
<dbReference type="AlphaFoldDB" id="A0A171KU39"/>
<dbReference type="GO" id="GO:0016740">
    <property type="term" value="F:transferase activity"/>
    <property type="evidence" value="ECO:0007669"/>
    <property type="project" value="UniProtKB-KW"/>
</dbReference>
<evidence type="ECO:0000313" key="4">
    <source>
        <dbReference type="EMBL" id="RZS70245.1"/>
    </source>
</evidence>
<proteinExistence type="predicted"/>
<dbReference type="Gene3D" id="3.40.50.510">
    <property type="entry name" value="Phosphotransferase system, mannose-type IIA component"/>
    <property type="match status" value="1"/>
</dbReference>